<dbReference type="AlphaFoldDB" id="A0A918NIJ4"/>
<comment type="caution">
    <text evidence="2">The sequence shown here is derived from an EMBL/GenBank/DDBJ whole genome shotgun (WGS) entry which is preliminary data.</text>
</comment>
<protein>
    <recommendedName>
        <fullName evidence="4">PPM-type phosphatase domain-containing protein</fullName>
    </recommendedName>
</protein>
<name>A0A918NIJ4_9ACTN</name>
<evidence type="ECO:0008006" key="4">
    <source>
        <dbReference type="Google" id="ProtNLM"/>
    </source>
</evidence>
<dbReference type="RefSeq" id="WP_190190954.1">
    <property type="nucleotide sequence ID" value="NZ_BMVU01000013.1"/>
</dbReference>
<dbReference type="Proteomes" id="UP000619244">
    <property type="component" value="Unassembled WGS sequence"/>
</dbReference>
<dbReference type="EMBL" id="BMVU01000013">
    <property type="protein sequence ID" value="GGX75769.1"/>
    <property type="molecule type" value="Genomic_DNA"/>
</dbReference>
<feature type="region of interest" description="Disordered" evidence="1">
    <location>
        <begin position="117"/>
        <end position="139"/>
    </location>
</feature>
<sequence length="139" mass="14016">MESDTTRSADTGTTGPDTAWSGAPRPVVVAALFPGARSGRPLDDCAPARLAVAHRGLGEPGEGPPAGPTGGTVGGRRLRRALGECAGLPAKAVVERVRMLVSEWAGGARHDDMAVVAVGAPRNGRPGTGRGRGSNRCTA</sequence>
<evidence type="ECO:0000256" key="1">
    <source>
        <dbReference type="SAM" id="MobiDB-lite"/>
    </source>
</evidence>
<organism evidence="2 3">
    <name type="scientific">Streptomyces minutiscleroticus</name>
    <dbReference type="NCBI Taxonomy" id="68238"/>
    <lineage>
        <taxon>Bacteria</taxon>
        <taxon>Bacillati</taxon>
        <taxon>Actinomycetota</taxon>
        <taxon>Actinomycetes</taxon>
        <taxon>Kitasatosporales</taxon>
        <taxon>Streptomycetaceae</taxon>
        <taxon>Streptomyces</taxon>
    </lineage>
</organism>
<keyword evidence="3" id="KW-1185">Reference proteome</keyword>
<proteinExistence type="predicted"/>
<evidence type="ECO:0000313" key="3">
    <source>
        <dbReference type="Proteomes" id="UP000619244"/>
    </source>
</evidence>
<gene>
    <name evidence="2" type="ORF">GCM10010358_32620</name>
</gene>
<feature type="region of interest" description="Disordered" evidence="1">
    <location>
        <begin position="1"/>
        <end position="25"/>
    </location>
</feature>
<reference evidence="2" key="2">
    <citation type="submission" date="2020-09" db="EMBL/GenBank/DDBJ databases">
        <authorList>
            <person name="Sun Q."/>
            <person name="Ohkuma M."/>
        </authorList>
    </citation>
    <scope>NUCLEOTIDE SEQUENCE</scope>
    <source>
        <strain evidence="2">JCM 4790</strain>
    </source>
</reference>
<evidence type="ECO:0000313" key="2">
    <source>
        <dbReference type="EMBL" id="GGX75769.1"/>
    </source>
</evidence>
<accession>A0A918NIJ4</accession>
<reference evidence="2" key="1">
    <citation type="journal article" date="2014" name="Int. J. Syst. Evol. Microbiol.">
        <title>Complete genome sequence of Corynebacterium casei LMG S-19264T (=DSM 44701T), isolated from a smear-ripened cheese.</title>
        <authorList>
            <consortium name="US DOE Joint Genome Institute (JGI-PGF)"/>
            <person name="Walter F."/>
            <person name="Albersmeier A."/>
            <person name="Kalinowski J."/>
            <person name="Ruckert C."/>
        </authorList>
    </citation>
    <scope>NUCLEOTIDE SEQUENCE</scope>
    <source>
        <strain evidence="2">JCM 4790</strain>
    </source>
</reference>
<feature type="region of interest" description="Disordered" evidence="1">
    <location>
        <begin position="55"/>
        <end position="75"/>
    </location>
</feature>